<sequence length="74" mass="7835">MLSNFAQLISALTLLLAAHASPSSWTRPLAGEVEAKCTAASHQQGASWQGKPATRLVIVQRSTSSELQILSYGP</sequence>
<evidence type="ECO:0000313" key="2">
    <source>
        <dbReference type="EMBL" id="MCF2515246.1"/>
    </source>
</evidence>
<feature type="chain" id="PRO_5040802726" evidence="1">
    <location>
        <begin position="21"/>
        <end position="74"/>
    </location>
</feature>
<dbReference type="Proteomes" id="UP001139410">
    <property type="component" value="Unassembled WGS sequence"/>
</dbReference>
<feature type="signal peptide" evidence="1">
    <location>
        <begin position="1"/>
        <end position="20"/>
    </location>
</feature>
<name>A0A9X1U5J0_9SPHN</name>
<dbReference type="RefSeq" id="WP_235067767.1">
    <property type="nucleotide sequence ID" value="NZ_JAKFGM010000002.1"/>
</dbReference>
<gene>
    <name evidence="2" type="ORF">LVY65_09250</name>
</gene>
<organism evidence="2 3">
    <name type="scientific">Sphingomonas cremea</name>
    <dbReference type="NCBI Taxonomy" id="2904799"/>
    <lineage>
        <taxon>Bacteria</taxon>
        <taxon>Pseudomonadati</taxon>
        <taxon>Pseudomonadota</taxon>
        <taxon>Alphaproteobacteria</taxon>
        <taxon>Sphingomonadales</taxon>
        <taxon>Sphingomonadaceae</taxon>
        <taxon>Sphingomonas</taxon>
    </lineage>
</organism>
<evidence type="ECO:0000313" key="3">
    <source>
        <dbReference type="Proteomes" id="UP001139410"/>
    </source>
</evidence>
<proteinExistence type="predicted"/>
<reference evidence="2" key="1">
    <citation type="submission" date="2022-01" db="EMBL/GenBank/DDBJ databases">
        <authorList>
            <person name="Jo J.-H."/>
            <person name="Im W.-T."/>
        </authorList>
    </citation>
    <scope>NUCLEOTIDE SEQUENCE</scope>
    <source>
        <strain evidence="2">G124</strain>
    </source>
</reference>
<dbReference type="EMBL" id="JAKFGM010000002">
    <property type="protein sequence ID" value="MCF2515246.1"/>
    <property type="molecule type" value="Genomic_DNA"/>
</dbReference>
<evidence type="ECO:0000256" key="1">
    <source>
        <dbReference type="SAM" id="SignalP"/>
    </source>
</evidence>
<protein>
    <submittedName>
        <fullName evidence="2">Uncharacterized protein</fullName>
    </submittedName>
</protein>
<dbReference type="AlphaFoldDB" id="A0A9X1U5J0"/>
<comment type="caution">
    <text evidence="2">The sequence shown here is derived from an EMBL/GenBank/DDBJ whole genome shotgun (WGS) entry which is preliminary data.</text>
</comment>
<keyword evidence="3" id="KW-1185">Reference proteome</keyword>
<keyword evidence="1" id="KW-0732">Signal</keyword>
<accession>A0A9X1U5J0</accession>